<keyword evidence="2" id="KW-0812">Transmembrane</keyword>
<dbReference type="AlphaFoldDB" id="A0A557XGN4"/>
<protein>
    <recommendedName>
        <fullName evidence="5">34 kDa antigenic protein</fullName>
    </recommendedName>
</protein>
<dbReference type="OrthoDB" id="4763530at2"/>
<feature type="transmembrane region" description="Helical" evidence="2">
    <location>
        <begin position="102"/>
        <end position="121"/>
    </location>
</feature>
<feature type="transmembrane region" description="Helical" evidence="2">
    <location>
        <begin position="76"/>
        <end position="95"/>
    </location>
</feature>
<keyword evidence="4" id="KW-1185">Reference proteome</keyword>
<dbReference type="InterPro" id="IPR035166">
    <property type="entry name" value="DUF5336"/>
</dbReference>
<feature type="transmembrane region" description="Helical" evidence="2">
    <location>
        <begin position="133"/>
        <end position="157"/>
    </location>
</feature>
<keyword evidence="2" id="KW-0472">Membrane</keyword>
<dbReference type="EMBL" id="VMQU01000111">
    <property type="protein sequence ID" value="TVS84804.1"/>
    <property type="molecule type" value="Genomic_DNA"/>
</dbReference>
<gene>
    <name evidence="3" type="ORF">FPZ47_21055</name>
</gene>
<feature type="compositionally biased region" description="Low complexity" evidence="1">
    <location>
        <begin position="187"/>
        <end position="247"/>
    </location>
</feature>
<reference evidence="3 4" key="1">
    <citation type="submission" date="2019-07" db="EMBL/GenBank/DDBJ databases">
        <title>New Mycobacterium species.</title>
        <authorList>
            <person name="Tortoli E."/>
            <person name="Ghielmetti G."/>
            <person name="Friedel U."/>
            <person name="Trovato A."/>
        </authorList>
    </citation>
    <scope>NUCLEOTIDE SEQUENCE [LARGE SCALE GENOMIC DNA]</scope>
    <source>
        <strain evidence="3 4">16-83</strain>
    </source>
</reference>
<feature type="region of interest" description="Disordered" evidence="1">
    <location>
        <begin position="187"/>
        <end position="313"/>
    </location>
</feature>
<feature type="transmembrane region" description="Helical" evidence="2">
    <location>
        <begin position="35"/>
        <end position="56"/>
    </location>
</feature>
<feature type="region of interest" description="Disordered" evidence="1">
    <location>
        <begin position="1"/>
        <end position="25"/>
    </location>
</feature>
<evidence type="ECO:0000313" key="3">
    <source>
        <dbReference type="EMBL" id="TVS84804.1"/>
    </source>
</evidence>
<feature type="compositionally biased region" description="Pro residues" evidence="1">
    <location>
        <begin position="248"/>
        <end position="269"/>
    </location>
</feature>
<name>A0A557XGN4_9MYCO</name>
<feature type="compositionally biased region" description="Gly residues" evidence="1">
    <location>
        <begin position="273"/>
        <end position="282"/>
    </location>
</feature>
<comment type="caution">
    <text evidence="3">The sequence shown here is derived from an EMBL/GenBank/DDBJ whole genome shotgun (WGS) entry which is preliminary data.</text>
</comment>
<proteinExistence type="predicted"/>
<sequence>MTYSPGSPGYPPTQPGGSYPGATPSFAKTDDHNKLPVYLTIAVVGLGLAVYLLNFGPTFIIGAELGPSAGGRAGDAGYAVDVSVLAALLAAVSLLPKAKRNLGVVAVIAVLGALIVITEMINTPAGYEIGWALWPLLACSALQAIAAVLAVLLEAGVVTAPTPRPKYDPYAQYGPYGQYDPYGQYGAQQPPGGYYGQPGAHQHGGAQSHSPQQPPGYGSQQYGAGYSPSQSPTQSASTGGSGSFSAPPAAPQGPSTPPTGFPSFSPPPMAGAEGAGSRGGAAPGDYSSQGGDQQSPDQGQQQSPSSSSGPASG</sequence>
<evidence type="ECO:0008006" key="5">
    <source>
        <dbReference type="Google" id="ProtNLM"/>
    </source>
</evidence>
<dbReference type="RefSeq" id="WP_144955042.1">
    <property type="nucleotide sequence ID" value="NZ_VMQU01000111.1"/>
</dbReference>
<dbReference type="Proteomes" id="UP000320513">
    <property type="component" value="Unassembled WGS sequence"/>
</dbReference>
<dbReference type="Pfam" id="PF17270">
    <property type="entry name" value="DUF5336"/>
    <property type="match status" value="1"/>
</dbReference>
<evidence type="ECO:0000256" key="2">
    <source>
        <dbReference type="SAM" id="Phobius"/>
    </source>
</evidence>
<feature type="compositionally biased region" description="Low complexity" evidence="1">
    <location>
        <begin position="283"/>
        <end position="313"/>
    </location>
</feature>
<accession>A0A557XGN4</accession>
<evidence type="ECO:0000256" key="1">
    <source>
        <dbReference type="SAM" id="MobiDB-lite"/>
    </source>
</evidence>
<keyword evidence="2" id="KW-1133">Transmembrane helix</keyword>
<evidence type="ECO:0000313" key="4">
    <source>
        <dbReference type="Proteomes" id="UP000320513"/>
    </source>
</evidence>
<organism evidence="3 4">
    <name type="scientific">Mycobacterium helveticum</name>
    <dbReference type="NCBI Taxonomy" id="2592811"/>
    <lineage>
        <taxon>Bacteria</taxon>
        <taxon>Bacillati</taxon>
        <taxon>Actinomycetota</taxon>
        <taxon>Actinomycetes</taxon>
        <taxon>Mycobacteriales</taxon>
        <taxon>Mycobacteriaceae</taxon>
        <taxon>Mycobacterium</taxon>
    </lineage>
</organism>